<gene>
    <name evidence="1" type="ORF">GLAREA_05783</name>
</gene>
<dbReference type="EMBL" id="KE145353">
    <property type="protein sequence ID" value="EPE36445.1"/>
    <property type="molecule type" value="Genomic_DNA"/>
</dbReference>
<dbReference type="HOGENOM" id="CLU_2306424_0_0_1"/>
<dbReference type="GeneID" id="19464837"/>
<dbReference type="Proteomes" id="UP000016922">
    <property type="component" value="Unassembled WGS sequence"/>
</dbReference>
<dbReference type="AlphaFoldDB" id="S3DFA4"/>
<evidence type="ECO:0000313" key="2">
    <source>
        <dbReference type="Proteomes" id="UP000016922"/>
    </source>
</evidence>
<sequence>MVMNEKNLQHQWLEPSRYFVELNRLLVEAGVRYVILEYTYKLAAKPAPKATEYSLPRTSSPLSVRTAPKCLNARVTPAKIMMIVCATTISTGFTFCRLKK</sequence>
<reference evidence="1 2" key="1">
    <citation type="journal article" date="2013" name="BMC Genomics">
        <title>Genomics-driven discovery of the pneumocandin biosynthetic gene cluster in the fungus Glarea lozoyensis.</title>
        <authorList>
            <person name="Chen L."/>
            <person name="Yue Q."/>
            <person name="Zhang X."/>
            <person name="Xiang M."/>
            <person name="Wang C."/>
            <person name="Li S."/>
            <person name="Che Y."/>
            <person name="Ortiz-Lopez F.J."/>
            <person name="Bills G.F."/>
            <person name="Liu X."/>
            <person name="An Z."/>
        </authorList>
    </citation>
    <scope>NUCLEOTIDE SEQUENCE [LARGE SCALE GENOMIC DNA]</scope>
    <source>
        <strain evidence="2">ATCC 20868 / MF5171</strain>
    </source>
</reference>
<proteinExistence type="predicted"/>
<name>S3DFA4_GLAL2</name>
<organism evidence="1 2">
    <name type="scientific">Glarea lozoyensis (strain ATCC 20868 / MF5171)</name>
    <dbReference type="NCBI Taxonomy" id="1116229"/>
    <lineage>
        <taxon>Eukaryota</taxon>
        <taxon>Fungi</taxon>
        <taxon>Dikarya</taxon>
        <taxon>Ascomycota</taxon>
        <taxon>Pezizomycotina</taxon>
        <taxon>Leotiomycetes</taxon>
        <taxon>Helotiales</taxon>
        <taxon>Helotiaceae</taxon>
        <taxon>Glarea</taxon>
    </lineage>
</organism>
<evidence type="ECO:0000313" key="1">
    <source>
        <dbReference type="EMBL" id="EPE36445.1"/>
    </source>
</evidence>
<dbReference type="KEGG" id="glz:GLAREA_05783"/>
<dbReference type="RefSeq" id="XP_008077263.1">
    <property type="nucleotide sequence ID" value="XM_008079072.1"/>
</dbReference>
<accession>S3DFA4</accession>
<protein>
    <submittedName>
        <fullName evidence="1">Uncharacterized protein</fullName>
    </submittedName>
</protein>
<keyword evidence="2" id="KW-1185">Reference proteome</keyword>